<dbReference type="PATRIC" id="fig|1123500.6.peg.465"/>
<dbReference type="GO" id="GO:0015095">
    <property type="term" value="F:magnesium ion transmembrane transporter activity"/>
    <property type="evidence" value="ECO:0007669"/>
    <property type="project" value="UniProtKB-UniRule"/>
</dbReference>
<keyword evidence="9" id="KW-1003">Cell membrane</keyword>
<feature type="transmembrane region" description="Helical" evidence="9">
    <location>
        <begin position="401"/>
        <end position="427"/>
    </location>
</feature>
<dbReference type="STRING" id="1123500.GCA_000420365_00040"/>
<keyword evidence="4 9" id="KW-0812">Transmembrane</keyword>
<dbReference type="Gene3D" id="1.25.60.10">
    <property type="entry name" value="MgtE N-terminal domain-like"/>
    <property type="match status" value="1"/>
</dbReference>
<dbReference type="SUPFAM" id="SSF54631">
    <property type="entry name" value="CBS-domain pair"/>
    <property type="match status" value="1"/>
</dbReference>
<dbReference type="InParanoid" id="A0A0R2FZL3"/>
<dbReference type="PANTHER" id="PTHR43773:SF1">
    <property type="entry name" value="MAGNESIUM TRANSPORTER MGTE"/>
    <property type="match status" value="1"/>
</dbReference>
<comment type="function">
    <text evidence="9">Acts as a magnesium transporter.</text>
</comment>
<evidence type="ECO:0000256" key="9">
    <source>
        <dbReference type="RuleBase" id="RU362011"/>
    </source>
</evidence>
<dbReference type="CDD" id="cd04606">
    <property type="entry name" value="CBS_pair_Mg_transporter"/>
    <property type="match status" value="1"/>
</dbReference>
<comment type="subcellular location">
    <subcellularLocation>
        <location evidence="9">Cell membrane</location>
        <topology evidence="9">Multi-pass membrane protein</topology>
    </subcellularLocation>
    <subcellularLocation>
        <location evidence="1">Membrane</location>
        <topology evidence="1">Multi-pass membrane protein</topology>
    </subcellularLocation>
</comment>
<dbReference type="InterPro" id="IPR000644">
    <property type="entry name" value="CBS_dom"/>
</dbReference>
<comment type="subunit">
    <text evidence="9">Homodimer.</text>
</comment>
<dbReference type="SUPFAM" id="SSF161093">
    <property type="entry name" value="MgtE membrane domain-like"/>
    <property type="match status" value="1"/>
</dbReference>
<dbReference type="Pfam" id="PF00571">
    <property type="entry name" value="CBS"/>
    <property type="match status" value="2"/>
</dbReference>
<sequence>MTEEMHHSHDSDEVVEELRDELSQQAKKLVSDLEHGHADAFRQGFAELHGFDQGQFYIHLPSQLRRQVIDWLTPNEMADVFDELEPDEVDMAALLEEMSPKYAAAMIDDMYSDNSVDLLSSLKDSHQLSMYLALMPKQDAVGIQKLLKYEAKTAGSLMGHDYVAVQDTLTIQEAMLAVKRAAEEAEQITYIYVVNQANKLVGVVSLRTLMLKPDTARLVDVMDTNLITVAPDTDQEEVAHIMADYNFSSLPVVLDDELLGIIMVDDIVDVIDEEAAEDYSHLAGVDVAKLDERPLTAAGKRLPWLIGLIFLGMGTASVIDGFNSMVKVAPILAVFISLITGTAGNAGTQSLAVAVRRLALNESSTFVRMLFTEIFIGLLIGVVAGLTIFGVVWFWKSDLLLGVAVGLAMMMAILVANVAGAFIPLLMDLIGVDPAVASGPFISTLSDLTSVLIYFNIAGWFIKIFGVV</sequence>
<evidence type="ECO:0000259" key="10">
    <source>
        <dbReference type="PROSITE" id="PS51371"/>
    </source>
</evidence>
<evidence type="ECO:0000256" key="5">
    <source>
        <dbReference type="ARBA" id="ARBA00022842"/>
    </source>
</evidence>
<keyword evidence="12" id="KW-1185">Reference proteome</keyword>
<evidence type="ECO:0000256" key="3">
    <source>
        <dbReference type="ARBA" id="ARBA00022448"/>
    </source>
</evidence>
<keyword evidence="6 9" id="KW-1133">Transmembrane helix</keyword>
<protein>
    <recommendedName>
        <fullName evidence="9">Magnesium transporter MgtE</fullName>
    </recommendedName>
</protein>
<dbReference type="GO" id="GO:0005886">
    <property type="term" value="C:plasma membrane"/>
    <property type="evidence" value="ECO:0007669"/>
    <property type="project" value="UniProtKB-SubCell"/>
</dbReference>
<dbReference type="eggNOG" id="COG2239">
    <property type="taxonomic scope" value="Bacteria"/>
</dbReference>
<evidence type="ECO:0000256" key="2">
    <source>
        <dbReference type="ARBA" id="ARBA00009749"/>
    </source>
</evidence>
<dbReference type="SMART" id="SM00116">
    <property type="entry name" value="CBS"/>
    <property type="match status" value="2"/>
</dbReference>
<dbReference type="Pfam" id="PF01769">
    <property type="entry name" value="MgtE"/>
    <property type="match status" value="1"/>
</dbReference>
<dbReference type="PANTHER" id="PTHR43773">
    <property type="entry name" value="MAGNESIUM TRANSPORTER MGTE"/>
    <property type="match status" value="1"/>
</dbReference>
<dbReference type="FunCoup" id="A0A0R2FZL3">
    <property type="interactions" value="119"/>
</dbReference>
<evidence type="ECO:0000256" key="1">
    <source>
        <dbReference type="ARBA" id="ARBA00004141"/>
    </source>
</evidence>
<feature type="transmembrane region" description="Helical" evidence="9">
    <location>
        <begin position="302"/>
        <end position="319"/>
    </location>
</feature>
<reference evidence="11 12" key="1">
    <citation type="journal article" date="2015" name="Genome Announc.">
        <title>Expanding the biotechnology potential of lactobacilli through comparative genomics of 213 strains and associated genera.</title>
        <authorList>
            <person name="Sun Z."/>
            <person name="Harris H.M."/>
            <person name="McCann A."/>
            <person name="Guo C."/>
            <person name="Argimon S."/>
            <person name="Zhang W."/>
            <person name="Yang X."/>
            <person name="Jeffery I.B."/>
            <person name="Cooney J.C."/>
            <person name="Kagawa T.F."/>
            <person name="Liu W."/>
            <person name="Song Y."/>
            <person name="Salvetti E."/>
            <person name="Wrobel A."/>
            <person name="Rasinkangas P."/>
            <person name="Parkhill J."/>
            <person name="Rea M.C."/>
            <person name="O'Sullivan O."/>
            <person name="Ritari J."/>
            <person name="Douillard F.P."/>
            <person name="Paul Ross R."/>
            <person name="Yang R."/>
            <person name="Briner A.E."/>
            <person name="Felis G.E."/>
            <person name="de Vos W.M."/>
            <person name="Barrangou R."/>
            <person name="Klaenhammer T.R."/>
            <person name="Caufield P.W."/>
            <person name="Cui Y."/>
            <person name="Zhang H."/>
            <person name="O'Toole P.W."/>
        </authorList>
    </citation>
    <scope>NUCLEOTIDE SEQUENCE [LARGE SCALE GENOMIC DNA]</scope>
    <source>
        <strain evidence="11 12">DSM 20190</strain>
    </source>
</reference>
<dbReference type="InterPro" id="IPR038076">
    <property type="entry name" value="MgtE_N_sf"/>
</dbReference>
<gene>
    <name evidence="11" type="ORF">IV68_GL000464</name>
</gene>
<dbReference type="NCBIfam" id="TIGR00400">
    <property type="entry name" value="mgtE"/>
    <property type="match status" value="1"/>
</dbReference>
<dbReference type="GO" id="GO:0046872">
    <property type="term" value="F:metal ion binding"/>
    <property type="evidence" value="ECO:0007669"/>
    <property type="project" value="UniProtKB-KW"/>
</dbReference>
<accession>A0A0R2FZL3</accession>
<keyword evidence="9" id="KW-0479">Metal-binding</keyword>
<feature type="domain" description="CBS" evidence="10">
    <location>
        <begin position="158"/>
        <end position="221"/>
    </location>
</feature>
<comment type="similarity">
    <text evidence="2 9">Belongs to the SLC41A transporter family.</text>
</comment>
<dbReference type="EMBL" id="JQAX01000001">
    <property type="protein sequence ID" value="KRN33656.1"/>
    <property type="molecule type" value="Genomic_DNA"/>
</dbReference>
<dbReference type="RefSeq" id="WP_022790843.1">
    <property type="nucleotide sequence ID" value="NZ_ATUU01000001.1"/>
</dbReference>
<evidence type="ECO:0000256" key="4">
    <source>
        <dbReference type="ARBA" id="ARBA00022692"/>
    </source>
</evidence>
<keyword evidence="7 9" id="KW-0472">Membrane</keyword>
<name>A0A0R2FZL3_9LACO</name>
<dbReference type="InterPro" id="IPR046342">
    <property type="entry name" value="CBS_dom_sf"/>
</dbReference>
<keyword evidence="3 9" id="KW-0813">Transport</keyword>
<evidence type="ECO:0000256" key="7">
    <source>
        <dbReference type="ARBA" id="ARBA00023136"/>
    </source>
</evidence>
<proteinExistence type="inferred from homology"/>
<keyword evidence="8" id="KW-0129">CBS domain</keyword>
<dbReference type="InterPro" id="IPR006669">
    <property type="entry name" value="MgtE_transporter"/>
</dbReference>
<dbReference type="PROSITE" id="PS51371">
    <property type="entry name" value="CBS"/>
    <property type="match status" value="2"/>
</dbReference>
<evidence type="ECO:0000313" key="11">
    <source>
        <dbReference type="EMBL" id="KRN33656.1"/>
    </source>
</evidence>
<feature type="domain" description="CBS" evidence="10">
    <location>
        <begin position="222"/>
        <end position="277"/>
    </location>
</feature>
<dbReference type="SMART" id="SM00924">
    <property type="entry name" value="MgtE_N"/>
    <property type="match status" value="1"/>
</dbReference>
<dbReference type="Proteomes" id="UP000051296">
    <property type="component" value="Unassembled WGS sequence"/>
</dbReference>
<dbReference type="SUPFAM" id="SSF158791">
    <property type="entry name" value="MgtE N-terminal domain-like"/>
    <property type="match status" value="1"/>
</dbReference>
<feature type="transmembrane region" description="Helical" evidence="9">
    <location>
        <begin position="331"/>
        <end position="353"/>
    </location>
</feature>
<evidence type="ECO:0000256" key="8">
    <source>
        <dbReference type="PROSITE-ProRule" id="PRU00703"/>
    </source>
</evidence>
<organism evidence="11 12">
    <name type="scientific">Weissella halotolerans DSM 20190</name>
    <dbReference type="NCBI Taxonomy" id="1123500"/>
    <lineage>
        <taxon>Bacteria</taxon>
        <taxon>Bacillati</taxon>
        <taxon>Bacillota</taxon>
        <taxon>Bacilli</taxon>
        <taxon>Lactobacillales</taxon>
        <taxon>Lactobacillaceae</taxon>
        <taxon>Weissella</taxon>
    </lineage>
</organism>
<evidence type="ECO:0000256" key="6">
    <source>
        <dbReference type="ARBA" id="ARBA00022989"/>
    </source>
</evidence>
<keyword evidence="5 9" id="KW-0460">Magnesium</keyword>
<dbReference type="Pfam" id="PF03448">
    <property type="entry name" value="MgtE_N"/>
    <property type="match status" value="1"/>
</dbReference>
<dbReference type="AlphaFoldDB" id="A0A0R2FZL3"/>
<feature type="transmembrane region" description="Helical" evidence="9">
    <location>
        <begin position="439"/>
        <end position="462"/>
    </location>
</feature>
<dbReference type="InterPro" id="IPR036739">
    <property type="entry name" value="SLC41_membr_dom_sf"/>
</dbReference>
<comment type="caution">
    <text evidence="11">The sequence shown here is derived from an EMBL/GenBank/DDBJ whole genome shotgun (WGS) entry which is preliminary data.</text>
</comment>
<dbReference type="InterPro" id="IPR006668">
    <property type="entry name" value="Mg_transptr_MgtE_intracell_dom"/>
</dbReference>
<dbReference type="InterPro" id="IPR006667">
    <property type="entry name" value="SLC41_membr_dom"/>
</dbReference>
<feature type="transmembrane region" description="Helical" evidence="9">
    <location>
        <begin position="374"/>
        <end position="395"/>
    </location>
</feature>
<evidence type="ECO:0000313" key="12">
    <source>
        <dbReference type="Proteomes" id="UP000051296"/>
    </source>
</evidence>
<dbReference type="Gene3D" id="3.10.580.10">
    <property type="entry name" value="CBS-domain"/>
    <property type="match status" value="1"/>
</dbReference>
<dbReference type="Gene3D" id="1.10.357.20">
    <property type="entry name" value="SLC41 divalent cation transporters, integral membrane domain"/>
    <property type="match status" value="1"/>
</dbReference>